<protein>
    <submittedName>
        <fullName evidence="2">DUF397 domain-containing protein</fullName>
    </submittedName>
</protein>
<gene>
    <name evidence="2" type="ORF">AB0C36_13255</name>
</gene>
<evidence type="ECO:0000259" key="1">
    <source>
        <dbReference type="Pfam" id="PF04149"/>
    </source>
</evidence>
<sequence>MAATEPPAAWRTSSYSGANGDCVEVGCEPSAALVRDSEQPASPHLRFSPDSWNAFLAHRAATA</sequence>
<keyword evidence="3" id="KW-1185">Reference proteome</keyword>
<organism evidence="2 3">
    <name type="scientific">Streptodolium elevatio</name>
    <dbReference type="NCBI Taxonomy" id="3157996"/>
    <lineage>
        <taxon>Bacteria</taxon>
        <taxon>Bacillati</taxon>
        <taxon>Actinomycetota</taxon>
        <taxon>Actinomycetes</taxon>
        <taxon>Kitasatosporales</taxon>
        <taxon>Streptomycetaceae</taxon>
        <taxon>Streptodolium</taxon>
    </lineage>
</organism>
<evidence type="ECO:0000313" key="2">
    <source>
        <dbReference type="EMBL" id="MEU8134468.1"/>
    </source>
</evidence>
<feature type="domain" description="DUF397" evidence="1">
    <location>
        <begin position="8"/>
        <end position="58"/>
    </location>
</feature>
<dbReference type="Proteomes" id="UP001551482">
    <property type="component" value="Unassembled WGS sequence"/>
</dbReference>
<dbReference type="InterPro" id="IPR007278">
    <property type="entry name" value="DUF397"/>
</dbReference>
<dbReference type="EMBL" id="JBEZFP010000027">
    <property type="protein sequence ID" value="MEU8134468.1"/>
    <property type="molecule type" value="Genomic_DNA"/>
</dbReference>
<evidence type="ECO:0000313" key="3">
    <source>
        <dbReference type="Proteomes" id="UP001551482"/>
    </source>
</evidence>
<proteinExistence type="predicted"/>
<name>A0ABV3DFF4_9ACTN</name>
<dbReference type="RefSeq" id="WP_358353141.1">
    <property type="nucleotide sequence ID" value="NZ_JBEZFP010000027.1"/>
</dbReference>
<dbReference type="Pfam" id="PF04149">
    <property type="entry name" value="DUF397"/>
    <property type="match status" value="1"/>
</dbReference>
<comment type="caution">
    <text evidence="2">The sequence shown here is derived from an EMBL/GenBank/DDBJ whole genome shotgun (WGS) entry which is preliminary data.</text>
</comment>
<accession>A0ABV3DFF4</accession>
<reference evidence="2 3" key="1">
    <citation type="submission" date="2024-06" db="EMBL/GenBank/DDBJ databases">
        <title>The Natural Products Discovery Center: Release of the First 8490 Sequenced Strains for Exploring Actinobacteria Biosynthetic Diversity.</title>
        <authorList>
            <person name="Kalkreuter E."/>
            <person name="Kautsar S.A."/>
            <person name="Yang D."/>
            <person name="Bader C.D."/>
            <person name="Teijaro C.N."/>
            <person name="Fluegel L."/>
            <person name="Davis C.M."/>
            <person name="Simpson J.R."/>
            <person name="Lauterbach L."/>
            <person name="Steele A.D."/>
            <person name="Gui C."/>
            <person name="Meng S."/>
            <person name="Li G."/>
            <person name="Viehrig K."/>
            <person name="Ye F."/>
            <person name="Su P."/>
            <person name="Kiefer A.F."/>
            <person name="Nichols A."/>
            <person name="Cepeda A.J."/>
            <person name="Yan W."/>
            <person name="Fan B."/>
            <person name="Jiang Y."/>
            <person name="Adhikari A."/>
            <person name="Zheng C.-J."/>
            <person name="Schuster L."/>
            <person name="Cowan T.M."/>
            <person name="Smanski M.J."/>
            <person name="Chevrette M.G."/>
            <person name="De Carvalho L.P.S."/>
            <person name="Shen B."/>
        </authorList>
    </citation>
    <scope>NUCLEOTIDE SEQUENCE [LARGE SCALE GENOMIC DNA]</scope>
    <source>
        <strain evidence="2 3">NPDC048946</strain>
    </source>
</reference>